<keyword evidence="2 4" id="KW-0694">RNA-binding</keyword>
<feature type="domain" description="RNA-binding S4" evidence="6">
    <location>
        <begin position="3"/>
        <end position="66"/>
    </location>
</feature>
<reference evidence="7 8" key="1">
    <citation type="submission" date="2019-08" db="EMBL/GenBank/DDBJ databases">
        <title>Genome of Luteibaculum oceani JCM 18817.</title>
        <authorList>
            <person name="Bowman J.P."/>
        </authorList>
    </citation>
    <scope>NUCLEOTIDE SEQUENCE [LARGE SCALE GENOMIC DNA]</scope>
    <source>
        <strain evidence="7 8">JCM 18817</strain>
    </source>
</reference>
<evidence type="ECO:0000313" key="8">
    <source>
        <dbReference type="Proteomes" id="UP000321168"/>
    </source>
</evidence>
<dbReference type="CDD" id="cd00165">
    <property type="entry name" value="S4"/>
    <property type="match status" value="1"/>
</dbReference>
<evidence type="ECO:0000256" key="2">
    <source>
        <dbReference type="ARBA" id="ARBA00022884"/>
    </source>
</evidence>
<dbReference type="OrthoDB" id="9797176at2"/>
<feature type="compositionally biased region" description="Basic and acidic residues" evidence="5">
    <location>
        <begin position="113"/>
        <end position="124"/>
    </location>
</feature>
<dbReference type="InterPro" id="IPR025708">
    <property type="entry name" value="HSP15"/>
</dbReference>
<protein>
    <submittedName>
        <fullName evidence="7">RNA-binding S4 domain-containing protein</fullName>
    </submittedName>
</protein>
<dbReference type="InterPro" id="IPR036986">
    <property type="entry name" value="S4_RNA-bd_sf"/>
</dbReference>
<dbReference type="PROSITE" id="PS50889">
    <property type="entry name" value="S4"/>
    <property type="match status" value="1"/>
</dbReference>
<name>A0A5C6V4E4_9FLAO</name>
<dbReference type="SUPFAM" id="SSF55174">
    <property type="entry name" value="Alpha-L RNA-binding motif"/>
    <property type="match status" value="1"/>
</dbReference>
<dbReference type="SMART" id="SM00363">
    <property type="entry name" value="S4"/>
    <property type="match status" value="1"/>
</dbReference>
<proteinExistence type="inferred from homology"/>
<evidence type="ECO:0000256" key="5">
    <source>
        <dbReference type="SAM" id="MobiDB-lite"/>
    </source>
</evidence>
<feature type="region of interest" description="Disordered" evidence="5">
    <location>
        <begin position="101"/>
        <end position="124"/>
    </location>
</feature>
<evidence type="ECO:0000256" key="4">
    <source>
        <dbReference type="PROSITE-ProRule" id="PRU00182"/>
    </source>
</evidence>
<accession>A0A5C6V4E4</accession>
<dbReference type="GO" id="GO:0043023">
    <property type="term" value="F:ribosomal large subunit binding"/>
    <property type="evidence" value="ECO:0007669"/>
    <property type="project" value="InterPro"/>
</dbReference>
<keyword evidence="8" id="KW-1185">Reference proteome</keyword>
<dbReference type="GO" id="GO:0003677">
    <property type="term" value="F:DNA binding"/>
    <property type="evidence" value="ECO:0007669"/>
    <property type="project" value="UniProtKB-KW"/>
</dbReference>
<evidence type="ECO:0000256" key="3">
    <source>
        <dbReference type="ARBA" id="ARBA00023125"/>
    </source>
</evidence>
<comment type="caution">
    <text evidence="7">The sequence shown here is derived from an EMBL/GenBank/DDBJ whole genome shotgun (WGS) entry which is preliminary data.</text>
</comment>
<evidence type="ECO:0000313" key="7">
    <source>
        <dbReference type="EMBL" id="TXC78608.1"/>
    </source>
</evidence>
<evidence type="ECO:0000259" key="6">
    <source>
        <dbReference type="SMART" id="SM00363"/>
    </source>
</evidence>
<dbReference type="AlphaFoldDB" id="A0A5C6V4E4"/>
<dbReference type="GO" id="GO:0003727">
    <property type="term" value="F:single-stranded RNA binding"/>
    <property type="evidence" value="ECO:0007669"/>
    <property type="project" value="InterPro"/>
</dbReference>
<dbReference type="Pfam" id="PF01479">
    <property type="entry name" value="S4"/>
    <property type="match status" value="1"/>
</dbReference>
<organism evidence="7 8">
    <name type="scientific">Luteibaculum oceani</name>
    <dbReference type="NCBI Taxonomy" id="1294296"/>
    <lineage>
        <taxon>Bacteria</taxon>
        <taxon>Pseudomonadati</taxon>
        <taxon>Bacteroidota</taxon>
        <taxon>Flavobacteriia</taxon>
        <taxon>Flavobacteriales</taxon>
        <taxon>Luteibaculaceae</taxon>
        <taxon>Luteibaculum</taxon>
    </lineage>
</organism>
<dbReference type="Gene3D" id="3.10.290.10">
    <property type="entry name" value="RNA-binding S4 domain"/>
    <property type="match status" value="1"/>
</dbReference>
<evidence type="ECO:0000256" key="1">
    <source>
        <dbReference type="ARBA" id="ARBA00008396"/>
    </source>
</evidence>
<dbReference type="RefSeq" id="WP_147014635.1">
    <property type="nucleotide sequence ID" value="NZ_VORB01000006.1"/>
</dbReference>
<dbReference type="InterPro" id="IPR002942">
    <property type="entry name" value="S4_RNA-bd"/>
</dbReference>
<dbReference type="EMBL" id="VORB01000006">
    <property type="protein sequence ID" value="TXC78608.1"/>
    <property type="molecule type" value="Genomic_DNA"/>
</dbReference>
<comment type="similarity">
    <text evidence="1">Belongs to the HSP15 family.</text>
</comment>
<dbReference type="PIRSF" id="PIRSF016821">
    <property type="entry name" value="HSP15"/>
    <property type="match status" value="1"/>
</dbReference>
<dbReference type="Proteomes" id="UP000321168">
    <property type="component" value="Unassembled WGS sequence"/>
</dbReference>
<gene>
    <name evidence="7" type="ORF">FRX97_07785</name>
</gene>
<dbReference type="GO" id="GO:0034605">
    <property type="term" value="P:cellular response to heat"/>
    <property type="evidence" value="ECO:0007669"/>
    <property type="project" value="InterPro"/>
</dbReference>
<sequence length="124" mass="14552">MQVRLDKWLWCVRVFKTRSQATDALRGGKVKINGEVVKPSRETKIGDTISYRRGVIHKEIEVKALLDKRVGAKLVENYVIDHTPESEYIKAKMQRDIVFARRDRGTGRPTKKERRDLEKWGDWD</sequence>
<keyword evidence="3" id="KW-0238">DNA-binding</keyword>